<dbReference type="OrthoDB" id="101602at2157"/>
<keyword evidence="2" id="KW-0808">Transferase</keyword>
<evidence type="ECO:0000259" key="1">
    <source>
        <dbReference type="Pfam" id="PF11505"/>
    </source>
</evidence>
<dbReference type="AlphaFoldDB" id="A0A2Z2MFZ3"/>
<proteinExistence type="predicted"/>
<dbReference type="RefSeq" id="WP_088864842.1">
    <property type="nucleotide sequence ID" value="NZ_CP015101.1"/>
</dbReference>
<evidence type="ECO:0000313" key="2">
    <source>
        <dbReference type="EMBL" id="ASJ04826.1"/>
    </source>
</evidence>
<keyword evidence="3" id="KW-1185">Reference proteome</keyword>
<dbReference type="KEGG" id="tbs:A3L01_05405"/>
<evidence type="ECO:0000313" key="3">
    <source>
        <dbReference type="Proteomes" id="UP000250272"/>
    </source>
</evidence>
<feature type="domain" description="DUF3216" evidence="1">
    <location>
        <begin position="6"/>
        <end position="97"/>
    </location>
</feature>
<dbReference type="GO" id="GO:0032259">
    <property type="term" value="P:methylation"/>
    <property type="evidence" value="ECO:0007669"/>
    <property type="project" value="UniProtKB-KW"/>
</dbReference>
<dbReference type="Proteomes" id="UP000250272">
    <property type="component" value="Chromosome"/>
</dbReference>
<reference evidence="2 3" key="1">
    <citation type="submission" date="2016-04" db="EMBL/GenBank/DDBJ databases">
        <title>Complete genome sequence of Thermococcus barossii type strain SHCK-94.</title>
        <authorList>
            <person name="Oger P.M."/>
        </authorList>
    </citation>
    <scope>NUCLEOTIDE SEQUENCE [LARGE SCALE GENOMIC DNA]</scope>
    <source>
        <strain evidence="2 3">SHCK-94</strain>
    </source>
</reference>
<dbReference type="EMBL" id="CP015101">
    <property type="protein sequence ID" value="ASJ04826.1"/>
    <property type="molecule type" value="Genomic_DNA"/>
</dbReference>
<organism evidence="2 3">
    <name type="scientific">Thermococcus barossii</name>
    <dbReference type="NCBI Taxonomy" id="54077"/>
    <lineage>
        <taxon>Archaea</taxon>
        <taxon>Methanobacteriati</taxon>
        <taxon>Methanobacteriota</taxon>
        <taxon>Thermococci</taxon>
        <taxon>Thermococcales</taxon>
        <taxon>Thermococcaceae</taxon>
        <taxon>Thermococcus</taxon>
    </lineage>
</organism>
<name>A0A2Z2MFZ3_9EURY</name>
<dbReference type="InterPro" id="IPR023108">
    <property type="entry name" value="DUF3216"/>
</dbReference>
<dbReference type="Pfam" id="PF11505">
    <property type="entry name" value="DUF3216"/>
    <property type="match status" value="1"/>
</dbReference>
<dbReference type="InterPro" id="IPR038317">
    <property type="entry name" value="Pf1176-like_sf"/>
</dbReference>
<gene>
    <name evidence="2" type="ORF">A3L01_05405</name>
</gene>
<dbReference type="GO" id="GO:0008168">
    <property type="term" value="F:methyltransferase activity"/>
    <property type="evidence" value="ECO:0007669"/>
    <property type="project" value="UniProtKB-KW"/>
</dbReference>
<dbReference type="GeneID" id="33326187"/>
<protein>
    <submittedName>
        <fullName evidence="2">Methyltransferase</fullName>
    </submittedName>
</protein>
<dbReference type="Gene3D" id="1.20.120.460">
    <property type="entry name" value="protein pf1176 like"/>
    <property type="match status" value="1"/>
</dbReference>
<accession>A0A2Z2MFZ3</accession>
<keyword evidence="2" id="KW-0489">Methyltransferase</keyword>
<sequence length="98" mass="11188">MNVPEIEELKELCGELGETGLVGRIDSFVALNEGLESKKGKEFIEVSLLGFAEGILVSLMRKYPDDERVRSLLEKVRQRREELDVLFRKPRAPILDET</sequence>